<feature type="transmembrane region" description="Helical" evidence="6">
    <location>
        <begin position="69"/>
        <end position="93"/>
    </location>
</feature>
<dbReference type="PANTHER" id="PTHR12459">
    <property type="entry name" value="TRANSMEMBRANE PROTEIN 135-RELATED"/>
    <property type="match status" value="1"/>
</dbReference>
<feature type="transmembrane region" description="Helical" evidence="6">
    <location>
        <begin position="26"/>
        <end position="48"/>
    </location>
</feature>
<evidence type="ECO:0000313" key="8">
    <source>
        <dbReference type="EMBL" id="JAI65125.1"/>
    </source>
</evidence>
<dbReference type="EMBL" id="GDRN01062033">
    <property type="protein sequence ID" value="JAI65125.1"/>
    <property type="molecule type" value="Transcribed_RNA"/>
</dbReference>
<organism evidence="8">
    <name type="scientific">Scylla olivacea</name>
    <name type="common">Orange mud crab</name>
    <name type="synonym">Cancer olivacea</name>
    <dbReference type="NCBI Taxonomy" id="85551"/>
    <lineage>
        <taxon>Eukaryota</taxon>
        <taxon>Metazoa</taxon>
        <taxon>Ecdysozoa</taxon>
        <taxon>Arthropoda</taxon>
        <taxon>Crustacea</taxon>
        <taxon>Multicrustacea</taxon>
        <taxon>Malacostraca</taxon>
        <taxon>Eumalacostraca</taxon>
        <taxon>Eucarida</taxon>
        <taxon>Decapoda</taxon>
        <taxon>Pleocyemata</taxon>
        <taxon>Brachyura</taxon>
        <taxon>Eubrachyura</taxon>
        <taxon>Portunoidea</taxon>
        <taxon>Portunidae</taxon>
        <taxon>Portuninae</taxon>
        <taxon>Scylla</taxon>
    </lineage>
</organism>
<dbReference type="PANTHER" id="PTHR12459:SF15">
    <property type="entry name" value="TRANSMEMBRANE PROTEIN 135"/>
    <property type="match status" value="1"/>
</dbReference>
<evidence type="ECO:0000256" key="2">
    <source>
        <dbReference type="ARBA" id="ARBA00008924"/>
    </source>
</evidence>
<name>A0A0P4WCZ1_SCYOL</name>
<reference evidence="8" key="1">
    <citation type="submission" date="2015-09" db="EMBL/GenBank/DDBJ databases">
        <title>Scylla olivacea transcriptome.</title>
        <authorList>
            <person name="Ikhwanuddin M."/>
        </authorList>
    </citation>
    <scope>NUCLEOTIDE SEQUENCE</scope>
</reference>
<keyword evidence="5 6" id="KW-0472">Membrane</keyword>
<dbReference type="GO" id="GO:0012505">
    <property type="term" value="C:endomembrane system"/>
    <property type="evidence" value="ECO:0007669"/>
    <property type="project" value="UniProtKB-SubCell"/>
</dbReference>
<feature type="domain" description="Transmembrane protein 135 N-terminal" evidence="7">
    <location>
        <begin position="9"/>
        <end position="143"/>
    </location>
</feature>
<dbReference type="InterPro" id="IPR026749">
    <property type="entry name" value="Tmem135"/>
</dbReference>
<evidence type="ECO:0000256" key="1">
    <source>
        <dbReference type="ARBA" id="ARBA00004127"/>
    </source>
</evidence>
<dbReference type="AlphaFoldDB" id="A0A0P4WCZ1"/>
<sequence>MGSFSKILPYSCYELGHCWKHSCSSASFEICIIGFIESLKIYGVVYLLTGLVNARKISMKYGKKLLKNYLTSVCFLTVNAFGYIGSYCVVRHILQHFNFFTVSFVPGFIGSLMAILVERPARRTLLAIYVTNVASECLWNSAVGNGYVSSIPRGEILVFAAAMAYLGYSFRSQTPISRLINSIMQLFLGKEESGLMVSQRQAAAHQECIPHQPLLWHQKLLAVITGKHCLCPHRGSCVLHFIWTGLQGFAQGFLLQLSLRMVTSIPRVVRAPRKLLPLLINKTNMEAGLFLGCFTSLFKGTCCGGRWWHGKDQPGHGTVAGALAALSMYFYSAPSLALYMMWKVVESMYETGCNAGYLPRIPGSVELLYAISTGYLFHIAVMEQHYMKPSYWRFLRRLTWDRLSGYNRHLLAPYGLDSGKNYQGCWPNYDLKHISETVKWLQPAL</sequence>
<comment type="subcellular location">
    <subcellularLocation>
        <location evidence="1">Endomembrane system</location>
        <topology evidence="1">Multi-pass membrane protein</topology>
    </subcellularLocation>
</comment>
<dbReference type="Pfam" id="PF15982">
    <property type="entry name" value="TMEM135_C_rich"/>
    <property type="match status" value="1"/>
</dbReference>
<evidence type="ECO:0000256" key="5">
    <source>
        <dbReference type="ARBA" id="ARBA00023136"/>
    </source>
</evidence>
<evidence type="ECO:0000256" key="6">
    <source>
        <dbReference type="SAM" id="Phobius"/>
    </source>
</evidence>
<feature type="transmembrane region" description="Helical" evidence="6">
    <location>
        <begin position="99"/>
        <end position="117"/>
    </location>
</feature>
<evidence type="ECO:0000259" key="7">
    <source>
        <dbReference type="Pfam" id="PF15982"/>
    </source>
</evidence>
<feature type="transmembrane region" description="Helical" evidence="6">
    <location>
        <begin position="319"/>
        <end position="342"/>
    </location>
</feature>
<proteinExistence type="inferred from homology"/>
<evidence type="ECO:0000256" key="3">
    <source>
        <dbReference type="ARBA" id="ARBA00022692"/>
    </source>
</evidence>
<dbReference type="EMBL" id="GDRN01062030">
    <property type="protein sequence ID" value="JAI65126.1"/>
    <property type="molecule type" value="Transcribed_RNA"/>
</dbReference>
<keyword evidence="3 6" id="KW-0812">Transmembrane</keyword>
<accession>A0A0P4WCZ1</accession>
<keyword evidence="4 6" id="KW-1133">Transmembrane helix</keyword>
<evidence type="ECO:0000256" key="4">
    <source>
        <dbReference type="ARBA" id="ARBA00022989"/>
    </source>
</evidence>
<dbReference type="InterPro" id="IPR031926">
    <property type="entry name" value="TMEM135_N"/>
</dbReference>
<protein>
    <recommendedName>
        <fullName evidence="7">Transmembrane protein 135 N-terminal domain-containing protein</fullName>
    </recommendedName>
</protein>
<comment type="similarity">
    <text evidence="2">Belongs to the TMEM135 family.</text>
</comment>